<feature type="compositionally biased region" description="Basic and acidic residues" evidence="1">
    <location>
        <begin position="279"/>
        <end position="292"/>
    </location>
</feature>
<feature type="region of interest" description="Disordered" evidence="1">
    <location>
        <begin position="174"/>
        <end position="205"/>
    </location>
</feature>
<feature type="compositionally biased region" description="Gly residues" evidence="1">
    <location>
        <begin position="269"/>
        <end position="278"/>
    </location>
</feature>
<protein>
    <submittedName>
        <fullName evidence="2">PGP1 isoform X1</fullName>
    </submittedName>
</protein>
<keyword evidence="3" id="KW-1185">Reference proteome</keyword>
<feature type="region of interest" description="Disordered" evidence="1">
    <location>
        <begin position="18"/>
        <end position="46"/>
    </location>
</feature>
<name>A0AAX6EPE6_IRIPA</name>
<feature type="region of interest" description="Disordered" evidence="1">
    <location>
        <begin position="66"/>
        <end position="97"/>
    </location>
</feature>
<dbReference type="AlphaFoldDB" id="A0AAX6EPE6"/>
<dbReference type="AntiFam" id="ANF00142">
    <property type="entry name" value="Shadow ORF (opposite yadG)"/>
</dbReference>
<sequence length="307" mass="34245">MVEQVRVRPLLHHLPFVDHRDRVGPPHRGQPVGHHDGRPPGRGPAQRLLHAPLRLRVERAGRLVEQQDPRLLEERPRDRDPLPLPPGELRPSLPDPRLVTPRHARYELVRVRLRRRLHHLRLRRRLLPVRDVLVDRRREEARLLRDDRDGAPERLQVVLADVLPVHQDAPGARLVEPLDQRQDRALPAPAGPDQGERAPGAGAEAQVPQDGQVGLARVREVHVPQLHLPAEAFRHRGGVGVVRLDLRLAVDDLEDGLHRPAALDEVGGEGEGLRGAVGGHHEDHEDADRLGEVGDAVLDEVGGVPQA</sequence>
<reference evidence="2" key="2">
    <citation type="submission" date="2023-04" db="EMBL/GenBank/DDBJ databases">
        <authorList>
            <person name="Bruccoleri R.E."/>
            <person name="Oakeley E.J."/>
            <person name="Faust A.-M."/>
            <person name="Dessus-Babus S."/>
            <person name="Altorfer M."/>
            <person name="Burckhardt D."/>
            <person name="Oertli M."/>
            <person name="Naumann U."/>
            <person name="Petersen F."/>
            <person name="Wong J."/>
        </authorList>
    </citation>
    <scope>NUCLEOTIDE SEQUENCE</scope>
    <source>
        <strain evidence="2">GSM-AAB239-AS_SAM_17_03QT</strain>
        <tissue evidence="2">Leaf</tissue>
    </source>
</reference>
<gene>
    <name evidence="2" type="ORF">M6B38_176645</name>
</gene>
<comment type="caution">
    <text evidence="2">The sequence shown here is derived from an EMBL/GenBank/DDBJ whole genome shotgun (WGS) entry which is preliminary data.</text>
</comment>
<proteinExistence type="predicted"/>
<organism evidence="2 3">
    <name type="scientific">Iris pallida</name>
    <name type="common">Sweet iris</name>
    <dbReference type="NCBI Taxonomy" id="29817"/>
    <lineage>
        <taxon>Eukaryota</taxon>
        <taxon>Viridiplantae</taxon>
        <taxon>Streptophyta</taxon>
        <taxon>Embryophyta</taxon>
        <taxon>Tracheophyta</taxon>
        <taxon>Spermatophyta</taxon>
        <taxon>Magnoliopsida</taxon>
        <taxon>Liliopsida</taxon>
        <taxon>Asparagales</taxon>
        <taxon>Iridaceae</taxon>
        <taxon>Iridoideae</taxon>
        <taxon>Irideae</taxon>
        <taxon>Iris</taxon>
    </lineage>
</organism>
<dbReference type="EMBL" id="JANAVB010035020">
    <property type="protein sequence ID" value="KAJ6805946.1"/>
    <property type="molecule type" value="Genomic_DNA"/>
</dbReference>
<evidence type="ECO:0000313" key="3">
    <source>
        <dbReference type="Proteomes" id="UP001140949"/>
    </source>
</evidence>
<feature type="compositionally biased region" description="Basic and acidic residues" evidence="1">
    <location>
        <begin position="66"/>
        <end position="81"/>
    </location>
</feature>
<reference evidence="2" key="1">
    <citation type="journal article" date="2023" name="GigaByte">
        <title>Genome assembly of the bearded iris, Iris pallida Lam.</title>
        <authorList>
            <person name="Bruccoleri R.E."/>
            <person name="Oakeley E.J."/>
            <person name="Faust A.M.E."/>
            <person name="Altorfer M."/>
            <person name="Dessus-Babus S."/>
            <person name="Burckhardt D."/>
            <person name="Oertli M."/>
            <person name="Naumann U."/>
            <person name="Petersen F."/>
            <person name="Wong J."/>
        </authorList>
    </citation>
    <scope>NUCLEOTIDE SEQUENCE</scope>
    <source>
        <strain evidence="2">GSM-AAB239-AS_SAM_17_03QT</strain>
    </source>
</reference>
<evidence type="ECO:0000256" key="1">
    <source>
        <dbReference type="SAM" id="MobiDB-lite"/>
    </source>
</evidence>
<dbReference type="AntiFam" id="ANF00095">
    <property type="entry name" value="Shadow ORF (opposite ABC transporters)"/>
</dbReference>
<accession>A0AAX6EPE6</accession>
<feature type="region of interest" description="Disordered" evidence="1">
    <location>
        <begin position="263"/>
        <end position="293"/>
    </location>
</feature>
<dbReference type="Proteomes" id="UP001140949">
    <property type="component" value="Unassembled WGS sequence"/>
</dbReference>
<evidence type="ECO:0000313" key="2">
    <source>
        <dbReference type="EMBL" id="KAJ6805946.1"/>
    </source>
</evidence>